<dbReference type="RefSeq" id="WP_011941948.1">
    <property type="nucleotide sequence ID" value="NC_009484.1"/>
</dbReference>
<dbReference type="HOGENOM" id="CLU_033215_3_0_5"/>
<name>A5FXC7_ACICJ</name>
<gene>
    <name evidence="2" type="ordered locus">Acry_1043</name>
</gene>
<organism evidence="2 3">
    <name type="scientific">Acidiphilium cryptum (strain JF-5)</name>
    <dbReference type="NCBI Taxonomy" id="349163"/>
    <lineage>
        <taxon>Bacteria</taxon>
        <taxon>Pseudomonadati</taxon>
        <taxon>Pseudomonadota</taxon>
        <taxon>Alphaproteobacteria</taxon>
        <taxon>Acetobacterales</taxon>
        <taxon>Acidocellaceae</taxon>
        <taxon>Acidiphilium</taxon>
    </lineage>
</organism>
<proteinExistence type="predicted"/>
<dbReference type="AlphaFoldDB" id="A5FXC7"/>
<evidence type="ECO:0000313" key="2">
    <source>
        <dbReference type="EMBL" id="ABQ30259.1"/>
    </source>
</evidence>
<sequence length="327" mass="32882">MARGRRAVLGAMAGAPLAARAASLPVMPVAITMGTGQPGGGFSVYGQAWGQLAQKAARISVSYRASGGSAANILLVEQHAAQLGLAVLAVAEQAWMGQGAWTSGVKLQGFRALFPVFGASLQIFAPARSGLRRLRDLDGKRIGVGPAGGAGAVLAAAALTAAGVRPQLAIDGLYHEQIELLQKGRIDACAFFGVTPLPAVRAAAASGGYNLIGFERGEIAAARRALPGIGPTVIGRDALPHLSAAVATIGSEAIAIGAASLPEGLAHAVTRAALIHRAALLRTLPGSGPARLDAGWIDRSSPVPFHPGAAAALREAGLAVPDALVRG</sequence>
<evidence type="ECO:0000256" key="1">
    <source>
        <dbReference type="SAM" id="SignalP"/>
    </source>
</evidence>
<accession>A5FXC7</accession>
<dbReference type="KEGG" id="acr:Acry_1043"/>
<dbReference type="SUPFAM" id="SSF53850">
    <property type="entry name" value="Periplasmic binding protein-like II"/>
    <property type="match status" value="1"/>
</dbReference>
<dbReference type="PANTHER" id="PTHR42941">
    <property type="entry name" value="SLL1037 PROTEIN"/>
    <property type="match status" value="1"/>
</dbReference>
<dbReference type="Gene3D" id="3.40.190.10">
    <property type="entry name" value="Periplasmic binding protein-like II"/>
    <property type="match status" value="2"/>
</dbReference>
<keyword evidence="1" id="KW-0732">Signal</keyword>
<dbReference type="NCBIfam" id="TIGR02122">
    <property type="entry name" value="TRAP_TAXI"/>
    <property type="match status" value="1"/>
</dbReference>
<reference evidence="2 3" key="1">
    <citation type="submission" date="2007-05" db="EMBL/GenBank/DDBJ databases">
        <title>Complete sequence of chromosome of Acidiphilium cryptum JF-5.</title>
        <authorList>
            <consortium name="US DOE Joint Genome Institute"/>
            <person name="Copeland A."/>
            <person name="Lucas S."/>
            <person name="Lapidus A."/>
            <person name="Barry K."/>
            <person name="Detter J.C."/>
            <person name="Glavina del Rio T."/>
            <person name="Hammon N."/>
            <person name="Israni S."/>
            <person name="Dalin E."/>
            <person name="Tice H."/>
            <person name="Pitluck S."/>
            <person name="Sims D."/>
            <person name="Brettin T."/>
            <person name="Bruce D."/>
            <person name="Han C."/>
            <person name="Schmutz J."/>
            <person name="Larimer F."/>
            <person name="Land M."/>
            <person name="Hauser L."/>
            <person name="Kyrpides N."/>
            <person name="Kim E."/>
            <person name="Magnuson T."/>
            <person name="Richardson P."/>
        </authorList>
    </citation>
    <scope>NUCLEOTIDE SEQUENCE [LARGE SCALE GENOMIC DNA]</scope>
    <source>
        <strain evidence="2 3">JF-5</strain>
    </source>
</reference>
<dbReference type="InterPro" id="IPR006311">
    <property type="entry name" value="TAT_signal"/>
</dbReference>
<dbReference type="PANTHER" id="PTHR42941:SF1">
    <property type="entry name" value="SLL1037 PROTEIN"/>
    <property type="match status" value="1"/>
</dbReference>
<feature type="signal peptide" evidence="1">
    <location>
        <begin position="1"/>
        <end position="21"/>
    </location>
</feature>
<dbReference type="Proteomes" id="UP000000245">
    <property type="component" value="Chromosome"/>
</dbReference>
<dbReference type="InterPro" id="IPR011852">
    <property type="entry name" value="TRAP_TAXI"/>
</dbReference>
<dbReference type="Pfam" id="PF16868">
    <property type="entry name" value="NMT1_3"/>
    <property type="match status" value="1"/>
</dbReference>
<protein>
    <submittedName>
        <fullName evidence="2">TRAP transporter solute receptor, TAXI family</fullName>
    </submittedName>
</protein>
<keyword evidence="2" id="KW-0675">Receptor</keyword>
<dbReference type="EMBL" id="CP000697">
    <property type="protein sequence ID" value="ABQ30259.1"/>
    <property type="molecule type" value="Genomic_DNA"/>
</dbReference>
<dbReference type="STRING" id="349163.Acry_1043"/>
<keyword evidence="3" id="KW-1185">Reference proteome</keyword>
<evidence type="ECO:0000313" key="3">
    <source>
        <dbReference type="Proteomes" id="UP000000245"/>
    </source>
</evidence>
<feature type="chain" id="PRO_5002681316" evidence="1">
    <location>
        <begin position="22"/>
        <end position="327"/>
    </location>
</feature>
<dbReference type="PROSITE" id="PS51318">
    <property type="entry name" value="TAT"/>
    <property type="match status" value="1"/>
</dbReference>
<dbReference type="eggNOG" id="COG2358">
    <property type="taxonomic scope" value="Bacteria"/>
</dbReference>